<organism evidence="8">
    <name type="scientific">candidate division WOR-3 bacterium</name>
    <dbReference type="NCBI Taxonomy" id="2052148"/>
    <lineage>
        <taxon>Bacteria</taxon>
        <taxon>Bacteria division WOR-3</taxon>
    </lineage>
</organism>
<dbReference type="InterPro" id="IPR050294">
    <property type="entry name" value="RnfB_subfamily"/>
</dbReference>
<dbReference type="GO" id="GO:0046872">
    <property type="term" value="F:metal ion binding"/>
    <property type="evidence" value="ECO:0007669"/>
    <property type="project" value="UniProtKB-KW"/>
</dbReference>
<evidence type="ECO:0000256" key="4">
    <source>
        <dbReference type="ARBA" id="ARBA00022982"/>
    </source>
</evidence>
<keyword evidence="6" id="KW-0411">Iron-sulfur</keyword>
<comment type="caution">
    <text evidence="8">The sequence shown here is derived from an EMBL/GenBank/DDBJ whole genome shotgun (WGS) entry which is preliminary data.</text>
</comment>
<evidence type="ECO:0000256" key="1">
    <source>
        <dbReference type="ARBA" id="ARBA00022448"/>
    </source>
</evidence>
<keyword evidence="5" id="KW-0408">Iron</keyword>
<keyword evidence="1" id="KW-0813">Transport</keyword>
<dbReference type="CDD" id="cd10550">
    <property type="entry name" value="DMSOR_beta_like"/>
    <property type="match status" value="1"/>
</dbReference>
<dbReference type="EMBL" id="DRDR01000075">
    <property type="protein sequence ID" value="HDL60153.1"/>
    <property type="molecule type" value="Genomic_DNA"/>
</dbReference>
<dbReference type="SUPFAM" id="SSF54862">
    <property type="entry name" value="4Fe-4S ferredoxins"/>
    <property type="match status" value="1"/>
</dbReference>
<evidence type="ECO:0000259" key="7">
    <source>
        <dbReference type="PROSITE" id="PS51379"/>
    </source>
</evidence>
<dbReference type="PROSITE" id="PS00198">
    <property type="entry name" value="4FE4S_FER_1"/>
    <property type="match status" value="1"/>
</dbReference>
<keyword evidence="4" id="KW-0249">Electron transport</keyword>
<dbReference type="PANTHER" id="PTHR42859">
    <property type="entry name" value="OXIDOREDUCTASE"/>
    <property type="match status" value="1"/>
</dbReference>
<evidence type="ECO:0000256" key="3">
    <source>
        <dbReference type="ARBA" id="ARBA00022723"/>
    </source>
</evidence>
<name>A0A7V0LU09_UNCW3</name>
<dbReference type="Pfam" id="PF00037">
    <property type="entry name" value="Fer4"/>
    <property type="match status" value="1"/>
</dbReference>
<dbReference type="PANTHER" id="PTHR42859:SF10">
    <property type="entry name" value="DIMETHYLSULFOXIDE REDUCTASE CHAIN B"/>
    <property type="match status" value="1"/>
</dbReference>
<evidence type="ECO:0000256" key="5">
    <source>
        <dbReference type="ARBA" id="ARBA00023004"/>
    </source>
</evidence>
<keyword evidence="2" id="KW-0004">4Fe-4S</keyword>
<keyword evidence="3" id="KW-0479">Metal-binding</keyword>
<proteinExistence type="predicted"/>
<protein>
    <submittedName>
        <fullName evidence="8">4Fe-4S dicluster domain-containing protein</fullName>
    </submittedName>
</protein>
<dbReference type="Gene3D" id="3.30.70.20">
    <property type="match status" value="2"/>
</dbReference>
<evidence type="ECO:0000256" key="2">
    <source>
        <dbReference type="ARBA" id="ARBA00022485"/>
    </source>
</evidence>
<feature type="domain" description="4Fe-4S ferredoxin-type" evidence="7">
    <location>
        <begin position="43"/>
        <end position="74"/>
    </location>
</feature>
<dbReference type="Proteomes" id="UP000886381">
    <property type="component" value="Unassembled WGS sequence"/>
</dbReference>
<feature type="domain" description="4Fe-4S ferredoxin-type" evidence="7">
    <location>
        <begin position="76"/>
        <end position="105"/>
    </location>
</feature>
<dbReference type="AlphaFoldDB" id="A0A7V0LU09"/>
<accession>A0A7V0LU09</accession>
<dbReference type="Pfam" id="PF13247">
    <property type="entry name" value="Fer4_11"/>
    <property type="match status" value="1"/>
</dbReference>
<dbReference type="InterPro" id="IPR017896">
    <property type="entry name" value="4Fe4S_Fe-S-bd"/>
</dbReference>
<gene>
    <name evidence="8" type="ORF">ENH14_01725</name>
</gene>
<evidence type="ECO:0000313" key="8">
    <source>
        <dbReference type="EMBL" id="HDL60153.1"/>
    </source>
</evidence>
<reference evidence="8" key="1">
    <citation type="journal article" date="2020" name="mSystems">
        <title>Genome- and Community-Level Interaction Insights into Carbon Utilization and Element Cycling Functions of Hydrothermarchaeota in Hydrothermal Sediment.</title>
        <authorList>
            <person name="Zhou Z."/>
            <person name="Liu Y."/>
            <person name="Xu W."/>
            <person name="Pan J."/>
            <person name="Luo Z.H."/>
            <person name="Li M."/>
        </authorList>
    </citation>
    <scope>NUCLEOTIDE SEQUENCE [LARGE SCALE GENOMIC DNA]</scope>
    <source>
        <strain evidence="8">HyVt-28</strain>
    </source>
</reference>
<dbReference type="PROSITE" id="PS51379">
    <property type="entry name" value="4FE4S_FER_2"/>
    <property type="match status" value="3"/>
</dbReference>
<dbReference type="InterPro" id="IPR017900">
    <property type="entry name" value="4Fe4S_Fe_S_CS"/>
</dbReference>
<feature type="domain" description="4Fe-4S ferredoxin-type" evidence="7">
    <location>
        <begin position="2"/>
        <end position="32"/>
    </location>
</feature>
<sequence length="154" mass="17224">MKVLTINTEECTGCKLCELACSFVKAGSFNPLNSAIKIYYFNKNLEFVPLVCTQCRDAYCVKVCPTGSLYRNPETGVVEYNKALCIMCKQCMMACPWGSIKPNLTSDAMIKCDHCGGDPECVKYCPQGALLYVEVEDAVYFKQRETATKYLRGE</sequence>
<evidence type="ECO:0000256" key="6">
    <source>
        <dbReference type="ARBA" id="ARBA00023014"/>
    </source>
</evidence>
<dbReference type="GO" id="GO:0051539">
    <property type="term" value="F:4 iron, 4 sulfur cluster binding"/>
    <property type="evidence" value="ECO:0007669"/>
    <property type="project" value="UniProtKB-KW"/>
</dbReference>